<sequence>MTSTHHAHDLGRRVAERLRGAPEDPAVLGPDPLTNGELDRLSGACADRLRALGVGPGTTVALDAGLGSRFPVALVAVLATGAAYTALDFTDPAAVARTTAALSADVWIGGADRTPPGRTALDLDPAAPPGRTAPVLDPAAPPGRAERPGRPGTRPGPDPQDAFQAVFTSGSLGRPKCATTTYAAVANRLDWFLETYPLLPGDVVAVHKDVSLVGSPVEILTGLLGGAALCFLDRDTLLDPDELWEAVEEHRVSHLLASPPVLELLLASAPPAGGGAALRLAASSAQGLSADLAGRWRRRFPRTRLLNMYGLTETASNVSCFEVTDDSPGHGGTVPVGHPIPGCRIHLLGPGGHPVPAGETGEIHLGGVCLARGYTGPDGDTAARFVPGPPPGRERLFRTGDTGRWTDRGLEVLGRTDTQIKIRGYKVMPEEVEALLSALPDVTGAAALAVGDPLDARELVAFVEGPAGVDTAAAARALAQQLPAAARPSRIVQVARIPRTASGKVDRVRLPELLDAPAPAAPPPAASCAAVVEAVWKRVLEVEQAGPDDDFFQTLGGHSLKATSAIAALRRELGVKVPLRMIFDRPVLADFVTALDAFTAERGARAGA</sequence>
<dbReference type="RefSeq" id="WP_344554489.1">
    <property type="nucleotide sequence ID" value="NZ_BAAANS010000032.1"/>
</dbReference>
<dbReference type="EMBL" id="BAAANS010000032">
    <property type="protein sequence ID" value="GAA2107279.1"/>
    <property type="molecule type" value="Genomic_DNA"/>
</dbReference>
<evidence type="ECO:0000256" key="1">
    <source>
        <dbReference type="SAM" id="MobiDB-lite"/>
    </source>
</evidence>
<dbReference type="Gene3D" id="3.40.50.12780">
    <property type="entry name" value="N-terminal domain of ligase-like"/>
    <property type="match status" value="1"/>
</dbReference>
<gene>
    <name evidence="3" type="ORF">GCM10009759_46200</name>
</gene>
<name>A0ABN2XAW3_9ACTN</name>
<comment type="caution">
    <text evidence="3">The sequence shown here is derived from an EMBL/GenBank/DDBJ whole genome shotgun (WGS) entry which is preliminary data.</text>
</comment>
<feature type="domain" description="Carrier" evidence="2">
    <location>
        <begin position="523"/>
        <end position="599"/>
    </location>
</feature>
<dbReference type="InterPro" id="IPR042099">
    <property type="entry name" value="ANL_N_sf"/>
</dbReference>
<protein>
    <recommendedName>
        <fullName evidence="2">Carrier domain-containing protein</fullName>
    </recommendedName>
</protein>
<evidence type="ECO:0000313" key="4">
    <source>
        <dbReference type="Proteomes" id="UP001500897"/>
    </source>
</evidence>
<proteinExistence type="predicted"/>
<feature type="region of interest" description="Disordered" evidence="1">
    <location>
        <begin position="113"/>
        <end position="162"/>
    </location>
</feature>
<dbReference type="SUPFAM" id="SSF47336">
    <property type="entry name" value="ACP-like"/>
    <property type="match status" value="1"/>
</dbReference>
<dbReference type="PANTHER" id="PTHR45527:SF1">
    <property type="entry name" value="FATTY ACID SYNTHASE"/>
    <property type="match status" value="1"/>
</dbReference>
<dbReference type="InterPro" id="IPR045851">
    <property type="entry name" value="AMP-bd_C_sf"/>
</dbReference>
<dbReference type="Proteomes" id="UP001500897">
    <property type="component" value="Unassembled WGS sequence"/>
</dbReference>
<dbReference type="PROSITE" id="PS50075">
    <property type="entry name" value="CARRIER"/>
    <property type="match status" value="1"/>
</dbReference>
<dbReference type="PANTHER" id="PTHR45527">
    <property type="entry name" value="NONRIBOSOMAL PEPTIDE SYNTHETASE"/>
    <property type="match status" value="1"/>
</dbReference>
<dbReference type="Gene3D" id="3.30.300.30">
    <property type="match status" value="1"/>
</dbReference>
<keyword evidence="4" id="KW-1185">Reference proteome</keyword>
<dbReference type="Pfam" id="PF13193">
    <property type="entry name" value="AMP-binding_C"/>
    <property type="match status" value="1"/>
</dbReference>
<dbReference type="Gene3D" id="1.10.1200.10">
    <property type="entry name" value="ACP-like"/>
    <property type="match status" value="1"/>
</dbReference>
<dbReference type="InterPro" id="IPR009081">
    <property type="entry name" value="PP-bd_ACP"/>
</dbReference>
<dbReference type="InterPro" id="IPR000873">
    <property type="entry name" value="AMP-dep_synth/lig_dom"/>
</dbReference>
<dbReference type="InterPro" id="IPR025110">
    <property type="entry name" value="AMP-bd_C"/>
</dbReference>
<dbReference type="SUPFAM" id="SSF56801">
    <property type="entry name" value="Acetyl-CoA synthetase-like"/>
    <property type="match status" value="1"/>
</dbReference>
<dbReference type="Pfam" id="PF00501">
    <property type="entry name" value="AMP-binding"/>
    <property type="match status" value="1"/>
</dbReference>
<reference evidence="3 4" key="1">
    <citation type="journal article" date="2019" name="Int. J. Syst. Evol. Microbiol.">
        <title>The Global Catalogue of Microorganisms (GCM) 10K type strain sequencing project: providing services to taxonomists for standard genome sequencing and annotation.</title>
        <authorList>
            <consortium name="The Broad Institute Genomics Platform"/>
            <consortium name="The Broad Institute Genome Sequencing Center for Infectious Disease"/>
            <person name="Wu L."/>
            <person name="Ma J."/>
        </authorList>
    </citation>
    <scope>NUCLEOTIDE SEQUENCE [LARGE SCALE GENOMIC DNA]</scope>
    <source>
        <strain evidence="3 4">JCM 14559</strain>
    </source>
</reference>
<dbReference type="InterPro" id="IPR036736">
    <property type="entry name" value="ACP-like_sf"/>
</dbReference>
<accession>A0ABN2XAW3</accession>
<evidence type="ECO:0000313" key="3">
    <source>
        <dbReference type="EMBL" id="GAA2107279.1"/>
    </source>
</evidence>
<organism evidence="3 4">
    <name type="scientific">Kitasatospora saccharophila</name>
    <dbReference type="NCBI Taxonomy" id="407973"/>
    <lineage>
        <taxon>Bacteria</taxon>
        <taxon>Bacillati</taxon>
        <taxon>Actinomycetota</taxon>
        <taxon>Actinomycetes</taxon>
        <taxon>Kitasatosporales</taxon>
        <taxon>Streptomycetaceae</taxon>
        <taxon>Kitasatospora</taxon>
    </lineage>
</organism>
<evidence type="ECO:0000259" key="2">
    <source>
        <dbReference type="PROSITE" id="PS50075"/>
    </source>
</evidence>
<dbReference type="Pfam" id="PF00550">
    <property type="entry name" value="PP-binding"/>
    <property type="match status" value="1"/>
</dbReference>